<evidence type="ECO:0000313" key="1">
    <source>
        <dbReference type="EMBL" id="TGM10087.1"/>
    </source>
</evidence>
<dbReference type="Proteomes" id="UP000297422">
    <property type="component" value="Unassembled WGS sequence"/>
</dbReference>
<sequence>MRLDKKTQIFKNLKAPKKVFDECWRLIPENMVKRLNCNDLTEYLIRHILPTVSRRLVQTNAYSIKPTIRREIAVA</sequence>
<dbReference type="EMBL" id="RQGT01000121">
    <property type="protein sequence ID" value="TGM10087.1"/>
    <property type="molecule type" value="Genomic_DNA"/>
</dbReference>
<dbReference type="RefSeq" id="WP_135686296.1">
    <property type="nucleotide sequence ID" value="NZ_RQEQ01000015.1"/>
</dbReference>
<reference evidence="2" key="1">
    <citation type="journal article" date="2019" name="PLoS Negl. Trop. Dis.">
        <title>Revisiting the worldwide diversity of Leptospira species in the environment.</title>
        <authorList>
            <person name="Vincent A.T."/>
            <person name="Schiettekatte O."/>
            <person name="Bourhy P."/>
            <person name="Veyrier F.J."/>
            <person name="Picardeau M."/>
        </authorList>
    </citation>
    <scope>NUCLEOTIDE SEQUENCE [LARGE SCALE GENOMIC DNA]</scope>
    <source>
        <strain evidence="2">201702407</strain>
    </source>
</reference>
<evidence type="ECO:0000313" key="2">
    <source>
        <dbReference type="Proteomes" id="UP000297422"/>
    </source>
</evidence>
<name>A0ABY2MW57_9LEPT</name>
<keyword evidence="2" id="KW-1185">Reference proteome</keyword>
<protein>
    <submittedName>
        <fullName evidence="1">Uncharacterized protein</fullName>
    </submittedName>
</protein>
<proteinExistence type="predicted"/>
<gene>
    <name evidence="1" type="ORF">EHQ90_19305</name>
</gene>
<accession>A0ABY2MW57</accession>
<comment type="caution">
    <text evidence="1">The sequence shown here is derived from an EMBL/GenBank/DDBJ whole genome shotgun (WGS) entry which is preliminary data.</text>
</comment>
<organism evidence="1 2">
    <name type="scientific">Leptospira stimsonii</name>
    <dbReference type="NCBI Taxonomy" id="2202203"/>
    <lineage>
        <taxon>Bacteria</taxon>
        <taxon>Pseudomonadati</taxon>
        <taxon>Spirochaetota</taxon>
        <taxon>Spirochaetia</taxon>
        <taxon>Leptospirales</taxon>
        <taxon>Leptospiraceae</taxon>
        <taxon>Leptospira</taxon>
    </lineage>
</organism>